<dbReference type="Pfam" id="PF16099">
    <property type="entry name" value="RMI1_C"/>
    <property type="match status" value="1"/>
</dbReference>
<dbReference type="PANTHER" id="PTHR14790">
    <property type="entry name" value="RECQ-MEDIATED GENOME INSTABILITY PROTEIN 1 RMI1"/>
    <property type="match status" value="1"/>
</dbReference>
<feature type="region of interest" description="Disordered" evidence="1">
    <location>
        <begin position="203"/>
        <end position="239"/>
    </location>
</feature>
<dbReference type="Gramene" id="Solyc05g014400.3.1">
    <property type="protein sequence ID" value="Solyc05g014400.3.1"/>
    <property type="gene ID" value="Solyc05g014400.3"/>
</dbReference>
<dbReference type="InParanoid" id="A0A3Q7GGR8"/>
<dbReference type="OMA" id="IMEVCAP"/>
<dbReference type="STRING" id="4081.A0A3Q7GGR8"/>
<feature type="domain" description="RecQ-mediated genome instability protein 1 C-terminal OB-fold" evidence="2">
    <location>
        <begin position="283"/>
        <end position="391"/>
    </location>
</feature>
<proteinExistence type="predicted"/>
<protein>
    <recommendedName>
        <fullName evidence="2">RecQ-mediated genome instability protein 1 C-terminal OB-fold domain-containing protein</fullName>
    </recommendedName>
</protein>
<dbReference type="GO" id="GO:0000166">
    <property type="term" value="F:nucleotide binding"/>
    <property type="evidence" value="ECO:0007669"/>
    <property type="project" value="InterPro"/>
</dbReference>
<evidence type="ECO:0000313" key="3">
    <source>
        <dbReference type="EnsemblPlants" id="Solyc05g014400.3.1"/>
    </source>
</evidence>
<dbReference type="PANTHER" id="PTHR14790:SF15">
    <property type="entry name" value="RECQ-MEDIATED GENOME INSTABILITY PROTEIN 1"/>
    <property type="match status" value="1"/>
</dbReference>
<dbReference type="InterPro" id="IPR032199">
    <property type="entry name" value="RMI1_C"/>
</dbReference>
<accession>A0A3Q7GGR8</accession>
<evidence type="ECO:0000256" key="1">
    <source>
        <dbReference type="SAM" id="MobiDB-lite"/>
    </source>
</evidence>
<dbReference type="AlphaFoldDB" id="A0A3Q7GGR8"/>
<dbReference type="EnsemblPlants" id="Solyc05g014400.3.1">
    <property type="protein sequence ID" value="Solyc05g014400.3.1"/>
    <property type="gene ID" value="Solyc05g014400.3"/>
</dbReference>
<evidence type="ECO:0000259" key="2">
    <source>
        <dbReference type="Pfam" id="PF16099"/>
    </source>
</evidence>
<dbReference type="FunCoup" id="A0A3Q7GGR8">
    <property type="interactions" value="143"/>
</dbReference>
<reference evidence="3" key="2">
    <citation type="submission" date="2019-01" db="UniProtKB">
        <authorList>
            <consortium name="EnsemblPlants"/>
        </authorList>
    </citation>
    <scope>IDENTIFICATION</scope>
    <source>
        <strain evidence="3">cv. Heinz 1706</strain>
    </source>
</reference>
<name>A0A3Q7GGR8_SOLLC</name>
<organism evidence="3">
    <name type="scientific">Solanum lycopersicum</name>
    <name type="common">Tomato</name>
    <name type="synonym">Lycopersicon esculentum</name>
    <dbReference type="NCBI Taxonomy" id="4081"/>
    <lineage>
        <taxon>Eukaryota</taxon>
        <taxon>Viridiplantae</taxon>
        <taxon>Streptophyta</taxon>
        <taxon>Embryophyta</taxon>
        <taxon>Tracheophyta</taxon>
        <taxon>Spermatophyta</taxon>
        <taxon>Magnoliopsida</taxon>
        <taxon>eudicotyledons</taxon>
        <taxon>Gunneridae</taxon>
        <taxon>Pentapetalae</taxon>
        <taxon>asterids</taxon>
        <taxon>lamiids</taxon>
        <taxon>Solanales</taxon>
        <taxon>Solanaceae</taxon>
        <taxon>Solanoideae</taxon>
        <taxon>Solaneae</taxon>
        <taxon>Solanum</taxon>
        <taxon>Solanum subgen. Lycopersicon</taxon>
    </lineage>
</organism>
<sequence>MLVPEVIEVLGGMVEELEEARKRLVNEINKPPRGKRCLIQVLNSLEWQRLMCYARNNLITFGYLVTSSMPNARTRSGVVPPLATRATAAAWPREGVTVPEHSDTSSRQNMHFQVHERGTSGSATTATEEIHPVTSGLPYSTSFTTPVYRREAQSNFPSTPAVSVPFNRNTGPTFSSDAASHAEDIHMADMTTEGIDVPIRREHNDPVLSSSSSMEVEELLSDIRSDPATPASSRSRGSIRVSSDSFHYEDVTPDTLSTAAIDVDEIDLVDELDHPYILSGAKENPFTYLASLSAKQAGMHGSASTVTGKIKCFLTGVKGFQYKQSSKYELRVYVDDGSLISEILIDHALVQEKIGFSPAEVNAALSSSDRKRVSDTKETLKCFQKFLINFERTPHESSKFIFVCWIKKYRATTSLQVKNMRPGIGLNGMTMHGTMLVHLNEESPIPVATEMNQGCSASDAWLLLKRLKPSTSPRQHHLHHSETINLSP</sequence>
<keyword evidence="4" id="KW-1185">Reference proteome</keyword>
<evidence type="ECO:0000313" key="4">
    <source>
        <dbReference type="Proteomes" id="UP000004994"/>
    </source>
</evidence>
<reference evidence="3" key="1">
    <citation type="journal article" date="2012" name="Nature">
        <title>The tomato genome sequence provides insights into fleshy fruit evolution.</title>
        <authorList>
            <consortium name="Tomato Genome Consortium"/>
        </authorList>
    </citation>
    <scope>NUCLEOTIDE SEQUENCE [LARGE SCALE GENOMIC DNA]</scope>
    <source>
        <strain evidence="3">cv. Heinz 1706</strain>
    </source>
</reference>
<dbReference type="Proteomes" id="UP000004994">
    <property type="component" value="Chromosome 5"/>
</dbReference>